<feature type="non-terminal residue" evidence="2">
    <location>
        <position position="251"/>
    </location>
</feature>
<organism evidence="2 3">
    <name type="scientific">Stylosanthes scabra</name>
    <dbReference type="NCBI Taxonomy" id="79078"/>
    <lineage>
        <taxon>Eukaryota</taxon>
        <taxon>Viridiplantae</taxon>
        <taxon>Streptophyta</taxon>
        <taxon>Embryophyta</taxon>
        <taxon>Tracheophyta</taxon>
        <taxon>Spermatophyta</taxon>
        <taxon>Magnoliopsida</taxon>
        <taxon>eudicotyledons</taxon>
        <taxon>Gunneridae</taxon>
        <taxon>Pentapetalae</taxon>
        <taxon>rosids</taxon>
        <taxon>fabids</taxon>
        <taxon>Fabales</taxon>
        <taxon>Fabaceae</taxon>
        <taxon>Papilionoideae</taxon>
        <taxon>50 kb inversion clade</taxon>
        <taxon>dalbergioids sensu lato</taxon>
        <taxon>Dalbergieae</taxon>
        <taxon>Pterocarpus clade</taxon>
        <taxon>Stylosanthes</taxon>
    </lineage>
</organism>
<accession>A0ABU6T2C3</accession>
<dbReference type="InterPro" id="IPR055357">
    <property type="entry name" value="LRR_At1g61320_AtMIF1"/>
</dbReference>
<dbReference type="EMBL" id="JASCZI010066607">
    <property type="protein sequence ID" value="MED6142118.1"/>
    <property type="molecule type" value="Genomic_DNA"/>
</dbReference>
<comment type="caution">
    <text evidence="2">The sequence shown here is derived from an EMBL/GenBank/DDBJ whole genome shotgun (WGS) entry which is preliminary data.</text>
</comment>
<dbReference type="PANTHER" id="PTHR34145:SF28">
    <property type="entry name" value="F-BOX DOMAIN-CONTAINING PROTEIN"/>
    <property type="match status" value="1"/>
</dbReference>
<reference evidence="2 3" key="1">
    <citation type="journal article" date="2023" name="Plants (Basel)">
        <title>Bridging the Gap: Combining Genomics and Transcriptomics Approaches to Understand Stylosanthes scabra, an Orphan Legume from the Brazilian Caatinga.</title>
        <authorList>
            <person name="Ferreira-Neto J.R.C."/>
            <person name="da Silva M.D."/>
            <person name="Binneck E."/>
            <person name="de Melo N.F."/>
            <person name="da Silva R.H."/>
            <person name="de Melo A.L.T.M."/>
            <person name="Pandolfi V."/>
            <person name="Bustamante F.O."/>
            <person name="Brasileiro-Vidal A.C."/>
            <person name="Benko-Iseppon A.M."/>
        </authorList>
    </citation>
    <scope>NUCLEOTIDE SEQUENCE [LARGE SCALE GENOMIC DNA]</scope>
    <source>
        <tissue evidence="2">Leaves</tissue>
    </source>
</reference>
<feature type="non-terminal residue" evidence="2">
    <location>
        <position position="1"/>
    </location>
</feature>
<evidence type="ECO:0000313" key="3">
    <source>
        <dbReference type="Proteomes" id="UP001341840"/>
    </source>
</evidence>
<proteinExistence type="predicted"/>
<gene>
    <name evidence="2" type="ORF">PIB30_110349</name>
</gene>
<dbReference type="Proteomes" id="UP001341840">
    <property type="component" value="Unassembled WGS sequence"/>
</dbReference>
<dbReference type="PANTHER" id="PTHR34145">
    <property type="entry name" value="OS02G0105600 PROTEIN"/>
    <property type="match status" value="1"/>
</dbReference>
<feature type="domain" description="At1g61320/AtMIF1 LRR" evidence="1">
    <location>
        <begin position="15"/>
        <end position="185"/>
    </location>
</feature>
<dbReference type="InterPro" id="IPR053772">
    <property type="entry name" value="At1g61320/At1g61330-like"/>
</dbReference>
<evidence type="ECO:0000259" key="1">
    <source>
        <dbReference type="Pfam" id="PF23622"/>
    </source>
</evidence>
<name>A0ABU6T2C3_9FABA</name>
<keyword evidence="3" id="KW-1185">Reference proteome</keyword>
<sequence length="251" mass="29518">PDKWLLEHFHRIPFLESLTLHNCSIFEYERLNISGPQLKFFGLLYCSNLKEVNIDAPNLLSCHYSGEDKPAISFQRNSNQPDLNAFLGVHHRHPYSLREFVENIKPQEVLGSLSLFIHEPCSFRESLVVLKVSSPPPSIKRVQLRVHMDKEADYFPFMNWLLSSCFPETISFSLQSYFNMKAFIVFFYEMLMDKKKCWCYLRSRRHKCCWHGLKVVKVTHLERTYENVEDLKAMLDALPESRVAEYVSFGL</sequence>
<protein>
    <recommendedName>
        <fullName evidence="1">At1g61320/AtMIF1 LRR domain-containing protein</fullName>
    </recommendedName>
</protein>
<dbReference type="Pfam" id="PF23622">
    <property type="entry name" value="LRR_At1g61320_AtMIF1"/>
    <property type="match status" value="1"/>
</dbReference>
<evidence type="ECO:0000313" key="2">
    <source>
        <dbReference type="EMBL" id="MED6142118.1"/>
    </source>
</evidence>